<feature type="non-terminal residue" evidence="6">
    <location>
        <position position="1"/>
    </location>
</feature>
<evidence type="ECO:0000259" key="5">
    <source>
        <dbReference type="Pfam" id="PF00676"/>
    </source>
</evidence>
<dbReference type="Gene3D" id="3.40.50.970">
    <property type="match status" value="2"/>
</dbReference>
<evidence type="ECO:0000256" key="2">
    <source>
        <dbReference type="ARBA" id="ARBA00023002"/>
    </source>
</evidence>
<evidence type="ECO:0000313" key="7">
    <source>
        <dbReference type="Proteomes" id="UP000023152"/>
    </source>
</evidence>
<keyword evidence="3" id="KW-0786">Thiamine pyrophosphate</keyword>
<reference evidence="6 7" key="1">
    <citation type="journal article" date="2013" name="Curr. Biol.">
        <title>The Genome of the Foraminiferan Reticulomyxa filosa.</title>
        <authorList>
            <person name="Glockner G."/>
            <person name="Hulsmann N."/>
            <person name="Schleicher M."/>
            <person name="Noegel A.A."/>
            <person name="Eichinger L."/>
            <person name="Gallinger C."/>
            <person name="Pawlowski J."/>
            <person name="Sierra R."/>
            <person name="Euteneuer U."/>
            <person name="Pillet L."/>
            <person name="Moustafa A."/>
            <person name="Platzer M."/>
            <person name="Groth M."/>
            <person name="Szafranski K."/>
            <person name="Schliwa M."/>
        </authorList>
    </citation>
    <scope>NUCLEOTIDE SEQUENCE [LARGE SCALE GENOMIC DNA]</scope>
</reference>
<feature type="transmembrane region" description="Helical" evidence="4">
    <location>
        <begin position="114"/>
        <end position="140"/>
    </location>
</feature>
<dbReference type="GO" id="GO:0004739">
    <property type="term" value="F:pyruvate dehydrogenase (acetyl-transferring) activity"/>
    <property type="evidence" value="ECO:0007669"/>
    <property type="project" value="TreeGrafter"/>
</dbReference>
<evidence type="ECO:0000256" key="1">
    <source>
        <dbReference type="ARBA" id="ARBA00001964"/>
    </source>
</evidence>
<feature type="domain" description="Dehydrogenase E1 component" evidence="5">
    <location>
        <begin position="143"/>
        <end position="194"/>
    </location>
</feature>
<feature type="domain" description="Dehydrogenase E1 component" evidence="5">
    <location>
        <begin position="2"/>
        <end position="105"/>
    </location>
</feature>
<dbReference type="AlphaFoldDB" id="X6NZA8"/>
<proteinExistence type="predicted"/>
<sequence length="236" mass="27436">VAANQGQVYEAYNMAKLWKLPVIYLVENNQYGMGTSIERASAVTQFYTRGDYIPGIQVDGMNMLAVREAIRHARHHCVSGNGPIVVEAMTYRYHGHSMSDPGNITFSHLFKPSHFYVCICIYVVIAAMSLFFLFFIFYFFEKKEYRSRFDPIRKVRNWITEHKWMDENELKSLDAEIRKKVEDEAKDAEGDRMLTKEELVTDIYSQGPPSFVRYGDYADSIIDGKKRVKDVYPEYA</sequence>
<dbReference type="EMBL" id="ASPP01005397">
    <property type="protein sequence ID" value="ETO30617.1"/>
    <property type="molecule type" value="Genomic_DNA"/>
</dbReference>
<dbReference type="Proteomes" id="UP000023152">
    <property type="component" value="Unassembled WGS sequence"/>
</dbReference>
<organism evidence="6 7">
    <name type="scientific">Reticulomyxa filosa</name>
    <dbReference type="NCBI Taxonomy" id="46433"/>
    <lineage>
        <taxon>Eukaryota</taxon>
        <taxon>Sar</taxon>
        <taxon>Rhizaria</taxon>
        <taxon>Retaria</taxon>
        <taxon>Foraminifera</taxon>
        <taxon>Monothalamids</taxon>
        <taxon>Reticulomyxidae</taxon>
        <taxon>Reticulomyxa</taxon>
    </lineage>
</organism>
<evidence type="ECO:0000256" key="3">
    <source>
        <dbReference type="ARBA" id="ARBA00023052"/>
    </source>
</evidence>
<dbReference type="PANTHER" id="PTHR11516:SF60">
    <property type="entry name" value="PYRUVATE DEHYDROGENASE E1 COMPONENT SUBUNIT ALPHA"/>
    <property type="match status" value="1"/>
</dbReference>
<dbReference type="GO" id="GO:0006086">
    <property type="term" value="P:pyruvate decarboxylation to acetyl-CoA"/>
    <property type="evidence" value="ECO:0007669"/>
    <property type="project" value="TreeGrafter"/>
</dbReference>
<evidence type="ECO:0000313" key="6">
    <source>
        <dbReference type="EMBL" id="ETO30617.1"/>
    </source>
</evidence>
<comment type="cofactor">
    <cofactor evidence="1">
        <name>thiamine diphosphate</name>
        <dbReference type="ChEBI" id="CHEBI:58937"/>
    </cofactor>
</comment>
<dbReference type="Pfam" id="PF00676">
    <property type="entry name" value="E1_dh"/>
    <property type="match status" value="2"/>
</dbReference>
<dbReference type="InterPro" id="IPR029061">
    <property type="entry name" value="THDP-binding"/>
</dbReference>
<dbReference type="InterPro" id="IPR001017">
    <property type="entry name" value="DH_E1"/>
</dbReference>
<dbReference type="InterPro" id="IPR050642">
    <property type="entry name" value="PDH_E1_Alpha_Subunit"/>
</dbReference>
<keyword evidence="4" id="KW-1133">Transmembrane helix</keyword>
<keyword evidence="4" id="KW-0472">Membrane</keyword>
<dbReference type="PANTHER" id="PTHR11516">
    <property type="entry name" value="PYRUVATE DEHYDROGENASE E1 COMPONENT, ALPHA SUBUNIT BACTERIAL AND ORGANELLAR"/>
    <property type="match status" value="1"/>
</dbReference>
<dbReference type="SUPFAM" id="SSF52518">
    <property type="entry name" value="Thiamin diphosphate-binding fold (THDP-binding)"/>
    <property type="match status" value="1"/>
</dbReference>
<evidence type="ECO:0000256" key="4">
    <source>
        <dbReference type="SAM" id="Phobius"/>
    </source>
</evidence>
<keyword evidence="2" id="KW-0560">Oxidoreductase</keyword>
<protein>
    <recommendedName>
        <fullName evidence="5">Dehydrogenase E1 component domain-containing protein</fullName>
    </recommendedName>
</protein>
<gene>
    <name evidence="6" type="ORF">RFI_06500</name>
</gene>
<dbReference type="OrthoDB" id="10256198at2759"/>
<keyword evidence="7" id="KW-1185">Reference proteome</keyword>
<accession>X6NZA8</accession>
<keyword evidence="4" id="KW-0812">Transmembrane</keyword>
<dbReference type="OMA" id="WMDENEL"/>
<name>X6NZA8_RETFI</name>
<comment type="caution">
    <text evidence="6">The sequence shown here is derived from an EMBL/GenBank/DDBJ whole genome shotgun (WGS) entry which is preliminary data.</text>
</comment>